<accession>A0A9N9JKA7</accession>
<name>A0A9N9JKA7_9GLOM</name>
<dbReference type="OrthoDB" id="2352100at2759"/>
<dbReference type="Proteomes" id="UP000789405">
    <property type="component" value="Unassembled WGS sequence"/>
</dbReference>
<feature type="non-terminal residue" evidence="1">
    <location>
        <position position="307"/>
    </location>
</feature>
<comment type="caution">
    <text evidence="1">The sequence shown here is derived from an EMBL/GenBank/DDBJ whole genome shotgun (WGS) entry which is preliminary data.</text>
</comment>
<gene>
    <name evidence="1" type="ORF">DERYTH_LOCUS19938</name>
</gene>
<dbReference type="EMBL" id="CAJVPY010022669">
    <property type="protein sequence ID" value="CAG8783478.1"/>
    <property type="molecule type" value="Genomic_DNA"/>
</dbReference>
<sequence length="307" mass="36882">YSDETPEMWCSRIRCPFKKLLEYNSKYFSKNGFIQMIERVYIDGEFNAGRRSFHIYCTVCDSLVIIHENTIEYANNHLKKCITETTNMHSNPVRKNVKKEGGVSSLGIDMVDKIYERYYFMYSKGLSYYDYDYKHSNKNEVKKRITWASRVWNIVRNDTTPDEKKFLGITPRDIRIPDDRYVWYVDRKILAKDVPAYHQKCRYNNYTSCEWAEKKKDQSYKKRSGSLAKRVWKAVRNDSTPDRKRFLDILSIPQMKINPLTQEEHALHFDEFVDMLKKANAYQYYIKTYNIAKLTTYKEYIYFSLDE</sequence>
<reference evidence="1" key="1">
    <citation type="submission" date="2021-06" db="EMBL/GenBank/DDBJ databases">
        <authorList>
            <person name="Kallberg Y."/>
            <person name="Tangrot J."/>
            <person name="Rosling A."/>
        </authorList>
    </citation>
    <scope>NUCLEOTIDE SEQUENCE</scope>
    <source>
        <strain evidence="1">MA453B</strain>
    </source>
</reference>
<evidence type="ECO:0000313" key="2">
    <source>
        <dbReference type="Proteomes" id="UP000789405"/>
    </source>
</evidence>
<evidence type="ECO:0000313" key="1">
    <source>
        <dbReference type="EMBL" id="CAG8783478.1"/>
    </source>
</evidence>
<keyword evidence="2" id="KW-1185">Reference proteome</keyword>
<dbReference type="AlphaFoldDB" id="A0A9N9JKA7"/>
<organism evidence="1 2">
    <name type="scientific">Dentiscutata erythropus</name>
    <dbReference type="NCBI Taxonomy" id="1348616"/>
    <lineage>
        <taxon>Eukaryota</taxon>
        <taxon>Fungi</taxon>
        <taxon>Fungi incertae sedis</taxon>
        <taxon>Mucoromycota</taxon>
        <taxon>Glomeromycotina</taxon>
        <taxon>Glomeromycetes</taxon>
        <taxon>Diversisporales</taxon>
        <taxon>Gigasporaceae</taxon>
        <taxon>Dentiscutata</taxon>
    </lineage>
</organism>
<proteinExistence type="predicted"/>
<protein>
    <submittedName>
        <fullName evidence="1">1114_t:CDS:1</fullName>
    </submittedName>
</protein>